<dbReference type="Gene3D" id="3.10.350.10">
    <property type="entry name" value="LysM domain"/>
    <property type="match status" value="4"/>
</dbReference>
<keyword evidence="5" id="KW-1185">Reference proteome</keyword>
<dbReference type="PROSITE" id="PS51782">
    <property type="entry name" value="LYSM"/>
    <property type="match status" value="4"/>
</dbReference>
<dbReference type="SMART" id="SM00257">
    <property type="entry name" value="LysM"/>
    <property type="match status" value="5"/>
</dbReference>
<comment type="caution">
    <text evidence="4">The sequence shown here is derived from an EMBL/GenBank/DDBJ whole genome shotgun (WGS) entry which is preliminary data.</text>
</comment>
<feature type="chain" id="PRO_5046611270" description="LysM domain-containing protein" evidence="2">
    <location>
        <begin position="22"/>
        <end position="509"/>
    </location>
</feature>
<dbReference type="SUPFAM" id="SSF54106">
    <property type="entry name" value="LysM domain"/>
    <property type="match status" value="5"/>
</dbReference>
<dbReference type="Pfam" id="PF01476">
    <property type="entry name" value="LysM"/>
    <property type="match status" value="5"/>
</dbReference>
<feature type="signal peptide" evidence="2">
    <location>
        <begin position="1"/>
        <end position="21"/>
    </location>
</feature>
<keyword evidence="2" id="KW-0732">Signal</keyword>
<evidence type="ECO:0000313" key="5">
    <source>
        <dbReference type="Proteomes" id="UP001501081"/>
    </source>
</evidence>
<evidence type="ECO:0000259" key="3">
    <source>
        <dbReference type="PROSITE" id="PS51782"/>
    </source>
</evidence>
<feature type="domain" description="LysM" evidence="3">
    <location>
        <begin position="104"/>
        <end position="147"/>
    </location>
</feature>
<dbReference type="InterPro" id="IPR036908">
    <property type="entry name" value="RlpA-like_sf"/>
</dbReference>
<accession>A0ABP7NNN2</accession>
<evidence type="ECO:0000313" key="4">
    <source>
        <dbReference type="EMBL" id="GAA3950971.1"/>
    </source>
</evidence>
<feature type="domain" description="LysM" evidence="3">
    <location>
        <begin position="188"/>
        <end position="231"/>
    </location>
</feature>
<dbReference type="PANTHER" id="PTHR33734">
    <property type="entry name" value="LYSM DOMAIN-CONTAINING GPI-ANCHORED PROTEIN 2"/>
    <property type="match status" value="1"/>
</dbReference>
<dbReference type="Gene3D" id="2.40.40.10">
    <property type="entry name" value="RlpA-like domain"/>
    <property type="match status" value="1"/>
</dbReference>
<feature type="domain" description="LysM" evidence="3">
    <location>
        <begin position="260"/>
        <end position="303"/>
    </location>
</feature>
<dbReference type="InterPro" id="IPR018392">
    <property type="entry name" value="LysM"/>
</dbReference>
<reference evidence="5" key="1">
    <citation type="journal article" date="2019" name="Int. J. Syst. Evol. Microbiol.">
        <title>The Global Catalogue of Microorganisms (GCM) 10K type strain sequencing project: providing services to taxonomists for standard genome sequencing and annotation.</title>
        <authorList>
            <consortium name="The Broad Institute Genomics Platform"/>
            <consortium name="The Broad Institute Genome Sequencing Center for Infectious Disease"/>
            <person name="Wu L."/>
            <person name="Ma J."/>
        </authorList>
    </citation>
    <scope>NUCLEOTIDE SEQUENCE [LARGE SCALE GENOMIC DNA]</scope>
    <source>
        <strain evidence="5">JCM 17338</strain>
    </source>
</reference>
<feature type="region of interest" description="Disordered" evidence="1">
    <location>
        <begin position="381"/>
        <end position="407"/>
    </location>
</feature>
<proteinExistence type="predicted"/>
<protein>
    <recommendedName>
        <fullName evidence="3">LysM domain-containing protein</fullName>
    </recommendedName>
</protein>
<evidence type="ECO:0000256" key="2">
    <source>
        <dbReference type="SAM" id="SignalP"/>
    </source>
</evidence>
<name>A0ABP7NNN2_9SPHI</name>
<dbReference type="EMBL" id="BAABAK010000001">
    <property type="protein sequence ID" value="GAA3950971.1"/>
    <property type="molecule type" value="Genomic_DNA"/>
</dbReference>
<dbReference type="PANTHER" id="PTHR33734:SF22">
    <property type="entry name" value="MEMBRANE-BOUND LYTIC MUREIN TRANSGLYCOSYLASE D"/>
    <property type="match status" value="1"/>
</dbReference>
<feature type="domain" description="LysM" evidence="3">
    <location>
        <begin position="332"/>
        <end position="375"/>
    </location>
</feature>
<dbReference type="RefSeq" id="WP_344764224.1">
    <property type="nucleotide sequence ID" value="NZ_BAABAK010000001.1"/>
</dbReference>
<sequence length="509" mass="55359">MYKIGLTAVLLLALNVASAKANAVIDSIGVENNNGKKLIFHQTAAKDTYYSIGRRYNVPPKEIMAYNDNKYLQIGVIVKVPTNLPFASSGNTTTTQTVSTANVTEHVVKPKDNLNMLAEKYGTTINELKALNNLTSINLSIGQVLKIPVKSGEIAQNTPQVSTPANPPAKEKVVPVTESVASASETMIEHTVEPKQFLGKIAEKYGTTVEEIKKANNLSGNNLRIGQKLKIPATKNIDHDKIVSDTETAASTTAIKDAVGTHTVKKGESIFNIAKQYSITAYQIRKMNNLSDNTLSTGQLLKIPTDITTEIPVVNEKVAEKIVKETQKEESQIYTVNSGESIFSIAKKFNLTAYQIRTANKLNDNTITNGQKLIIPKAPEPKSVAELARQDQEGETDSTSFKDPKLRGAPSRYGLSQVEEKGTAVSITDADLDASKMLVLHRTAPIGTIIKLTNPMTNRTALAKVVGKFTENESTKDVIIVMTKAVADSLGALDKRFFCNLTYGVHELE</sequence>
<gene>
    <name evidence="4" type="ORF">GCM10022246_01810</name>
</gene>
<dbReference type="InterPro" id="IPR036779">
    <property type="entry name" value="LysM_dom_sf"/>
</dbReference>
<evidence type="ECO:0000256" key="1">
    <source>
        <dbReference type="SAM" id="MobiDB-lite"/>
    </source>
</evidence>
<dbReference type="CDD" id="cd00118">
    <property type="entry name" value="LysM"/>
    <property type="match status" value="5"/>
</dbReference>
<dbReference type="Proteomes" id="UP001501081">
    <property type="component" value="Unassembled WGS sequence"/>
</dbReference>
<organism evidence="4 5">
    <name type="scientific">Pedobacter ginsengiterrae</name>
    <dbReference type="NCBI Taxonomy" id="871696"/>
    <lineage>
        <taxon>Bacteria</taxon>
        <taxon>Pseudomonadati</taxon>
        <taxon>Bacteroidota</taxon>
        <taxon>Sphingobacteriia</taxon>
        <taxon>Sphingobacteriales</taxon>
        <taxon>Sphingobacteriaceae</taxon>
        <taxon>Pedobacter</taxon>
    </lineage>
</organism>